<keyword evidence="4" id="KW-1185">Reference proteome</keyword>
<reference evidence="3 4" key="1">
    <citation type="journal article" date="2019" name="Emerg. Microbes Infect.">
        <title>Comprehensive subspecies identification of 175 nontuberculous mycobacteria species based on 7547 genomic profiles.</title>
        <authorList>
            <person name="Matsumoto Y."/>
            <person name="Kinjo T."/>
            <person name="Motooka D."/>
            <person name="Nabeya D."/>
            <person name="Jung N."/>
            <person name="Uechi K."/>
            <person name="Horii T."/>
            <person name="Iida T."/>
            <person name="Fujita J."/>
            <person name="Nakamura S."/>
        </authorList>
    </citation>
    <scope>NUCLEOTIDE SEQUENCE [LARGE SCALE GENOMIC DNA]</scope>
    <source>
        <strain evidence="3 4">JCM 17783</strain>
    </source>
</reference>
<protein>
    <recommendedName>
        <fullName evidence="5">MFS transporter</fullName>
    </recommendedName>
</protein>
<sequence length="81" mass="8312">MTSPRAASGAATQLNPIAGDPATSGALITPQRRNLIFVAIVLGMLLAALDQTIVATALPTIVADLGDNPGSSPVTCWRRRS</sequence>
<dbReference type="SUPFAM" id="SSF103473">
    <property type="entry name" value="MFS general substrate transporter"/>
    <property type="match status" value="1"/>
</dbReference>
<evidence type="ECO:0000313" key="3">
    <source>
        <dbReference type="EMBL" id="BBY20495.1"/>
    </source>
</evidence>
<keyword evidence="2" id="KW-0472">Membrane</keyword>
<dbReference type="InterPro" id="IPR036259">
    <property type="entry name" value="MFS_trans_sf"/>
</dbReference>
<evidence type="ECO:0000256" key="1">
    <source>
        <dbReference type="SAM" id="MobiDB-lite"/>
    </source>
</evidence>
<keyword evidence="2" id="KW-0812">Transmembrane</keyword>
<organism evidence="3 4">
    <name type="scientific">Mycobacterium stomatepiae</name>
    <dbReference type="NCBI Taxonomy" id="470076"/>
    <lineage>
        <taxon>Bacteria</taxon>
        <taxon>Bacillati</taxon>
        <taxon>Actinomycetota</taxon>
        <taxon>Actinomycetes</taxon>
        <taxon>Mycobacteriales</taxon>
        <taxon>Mycobacteriaceae</taxon>
        <taxon>Mycobacterium</taxon>
        <taxon>Mycobacterium simiae complex</taxon>
    </lineage>
</organism>
<feature type="region of interest" description="Disordered" evidence="1">
    <location>
        <begin position="1"/>
        <end position="24"/>
    </location>
</feature>
<keyword evidence="2" id="KW-1133">Transmembrane helix</keyword>
<proteinExistence type="predicted"/>
<dbReference type="AlphaFoldDB" id="A0A7I7Q2B6"/>
<feature type="transmembrane region" description="Helical" evidence="2">
    <location>
        <begin position="35"/>
        <end position="62"/>
    </location>
</feature>
<gene>
    <name evidence="3" type="ORF">MSTO_07000</name>
</gene>
<evidence type="ECO:0008006" key="5">
    <source>
        <dbReference type="Google" id="ProtNLM"/>
    </source>
</evidence>
<evidence type="ECO:0000313" key="4">
    <source>
        <dbReference type="Proteomes" id="UP000467130"/>
    </source>
</evidence>
<dbReference type="KEGG" id="msto:MSTO_07000"/>
<dbReference type="EMBL" id="AP022587">
    <property type="protein sequence ID" value="BBY20495.1"/>
    <property type="molecule type" value="Genomic_DNA"/>
</dbReference>
<name>A0A7I7Q2B6_9MYCO</name>
<feature type="compositionally biased region" description="Polar residues" evidence="1">
    <location>
        <begin position="1"/>
        <end position="15"/>
    </location>
</feature>
<evidence type="ECO:0000256" key="2">
    <source>
        <dbReference type="SAM" id="Phobius"/>
    </source>
</evidence>
<accession>A0A7I7Q2B6</accession>
<dbReference type="Proteomes" id="UP000467130">
    <property type="component" value="Chromosome"/>
</dbReference>